<evidence type="ECO:0000256" key="1">
    <source>
        <dbReference type="ARBA" id="ARBA00004651"/>
    </source>
</evidence>
<feature type="transmembrane region" description="Helical" evidence="7">
    <location>
        <begin position="107"/>
        <end position="126"/>
    </location>
</feature>
<dbReference type="RefSeq" id="WP_201079388.1">
    <property type="nucleotide sequence ID" value="NZ_CP067420.1"/>
</dbReference>
<dbReference type="InterPro" id="IPR023679">
    <property type="entry name" value="UPF0761_bac"/>
</dbReference>
<organism evidence="8 9">
    <name type="scientific">Skermanella cutis</name>
    <dbReference type="NCBI Taxonomy" id="2775420"/>
    <lineage>
        <taxon>Bacteria</taxon>
        <taxon>Pseudomonadati</taxon>
        <taxon>Pseudomonadota</taxon>
        <taxon>Alphaproteobacteria</taxon>
        <taxon>Rhodospirillales</taxon>
        <taxon>Azospirillaceae</taxon>
        <taxon>Skermanella</taxon>
    </lineage>
</organism>
<name>A0ABX7BAM4_9PROT</name>
<evidence type="ECO:0000256" key="4">
    <source>
        <dbReference type="ARBA" id="ARBA00022692"/>
    </source>
</evidence>
<dbReference type="EMBL" id="CP067420">
    <property type="protein sequence ID" value="QQP91450.1"/>
    <property type="molecule type" value="Genomic_DNA"/>
</dbReference>
<evidence type="ECO:0000256" key="5">
    <source>
        <dbReference type="ARBA" id="ARBA00022989"/>
    </source>
</evidence>
<evidence type="ECO:0000256" key="6">
    <source>
        <dbReference type="ARBA" id="ARBA00023136"/>
    </source>
</evidence>
<dbReference type="NCBIfam" id="TIGR00765">
    <property type="entry name" value="yihY_not_rbn"/>
    <property type="match status" value="1"/>
</dbReference>
<keyword evidence="2 7" id="KW-1003">Cell membrane</keyword>
<feature type="transmembrane region" description="Helical" evidence="7">
    <location>
        <begin position="250"/>
        <end position="272"/>
    </location>
</feature>
<comment type="subcellular location">
    <subcellularLocation>
        <location evidence="1 7">Cell membrane</location>
        <topology evidence="1 7">Multi-pass membrane protein</topology>
    </subcellularLocation>
</comment>
<protein>
    <recommendedName>
        <fullName evidence="7">UPF0761 membrane protein IGS68_09705</fullName>
    </recommendedName>
</protein>
<keyword evidence="3" id="KW-0997">Cell inner membrane</keyword>
<reference evidence="8" key="1">
    <citation type="submission" date="2021-02" db="EMBL/GenBank/DDBJ databases">
        <title>Skermanella TT6 skin isolate.</title>
        <authorList>
            <person name="Lee K."/>
            <person name="Ganzorig M."/>
        </authorList>
    </citation>
    <scope>NUCLEOTIDE SEQUENCE</scope>
    <source>
        <strain evidence="8">TT6</strain>
    </source>
</reference>
<keyword evidence="9" id="KW-1185">Reference proteome</keyword>
<keyword evidence="6 7" id="KW-0472">Membrane</keyword>
<proteinExistence type="inferred from homology"/>
<feature type="transmembrane region" description="Helical" evidence="7">
    <location>
        <begin position="186"/>
        <end position="206"/>
    </location>
</feature>
<feature type="transmembrane region" description="Helical" evidence="7">
    <location>
        <begin position="218"/>
        <end position="238"/>
    </location>
</feature>
<evidence type="ECO:0000313" key="9">
    <source>
        <dbReference type="Proteomes" id="UP000595197"/>
    </source>
</evidence>
<feature type="transmembrane region" description="Helical" evidence="7">
    <location>
        <begin position="146"/>
        <end position="174"/>
    </location>
</feature>
<evidence type="ECO:0000256" key="3">
    <source>
        <dbReference type="ARBA" id="ARBA00022519"/>
    </source>
</evidence>
<gene>
    <name evidence="8" type="ORF">IGS68_09705</name>
</gene>
<feature type="transmembrane region" description="Helical" evidence="7">
    <location>
        <begin position="44"/>
        <end position="64"/>
    </location>
</feature>
<dbReference type="PANTHER" id="PTHR30213">
    <property type="entry name" value="INNER MEMBRANE PROTEIN YHJD"/>
    <property type="match status" value="1"/>
</dbReference>
<dbReference type="Proteomes" id="UP000595197">
    <property type="component" value="Chromosome"/>
</dbReference>
<dbReference type="HAMAP" id="MF_00672">
    <property type="entry name" value="UPF0761"/>
    <property type="match status" value="1"/>
</dbReference>
<evidence type="ECO:0000313" key="8">
    <source>
        <dbReference type="EMBL" id="QQP91450.1"/>
    </source>
</evidence>
<accession>A0ABX7BAM4</accession>
<dbReference type="InterPro" id="IPR017039">
    <property type="entry name" value="Virul_fac_BrkB"/>
</dbReference>
<keyword evidence="4 7" id="KW-0812">Transmembrane</keyword>
<sequence>MQFQLGRTSEKIKGLPLRLRDFASFMQYLFKRYFEDDCLTTSAALTYTSLLAVVPLMTIGFAIFRAFPAYETLQQQAQTLILRNLVPEVGDAIQDTIIQFAGNAGQLTAFGIVGLAITSVMLFWTIEGSFSAIWRVSEPRSLITRLLAFWAILTLTPLLFGASLSFSSYLLATFQFNTEAEIIRTWRLMLPGLFEWIGFTLIYLLIPNRAVRWQDAVLGAFIAAVLLEVSKGLFGWYITQFPAYRTIYGALSSIPIFLLWLYIAWSTVLIGAEVAAALPEWRAGKITKIGPEGLLPAQRVAVALAVLAELLRASHLGVGMRRRTLIGRVPVGGAVIDGMLEQLRQSHWVARTSQGAWVTTRDLSSSTLHDLLKGLGIGLRGTVRGVGALDAPWQERCAKLLEAADEAEKDLLCIPIKDLLCPPHESAEFLSFSHSRRRAGE</sequence>
<evidence type="ECO:0000256" key="7">
    <source>
        <dbReference type="HAMAP-Rule" id="MF_00672"/>
    </source>
</evidence>
<dbReference type="Pfam" id="PF03631">
    <property type="entry name" value="Virul_fac_BrkB"/>
    <property type="match status" value="1"/>
</dbReference>
<keyword evidence="5 7" id="KW-1133">Transmembrane helix</keyword>
<comment type="similarity">
    <text evidence="7">Belongs to the UPF0761 family.</text>
</comment>
<evidence type="ECO:0000256" key="2">
    <source>
        <dbReference type="ARBA" id="ARBA00022475"/>
    </source>
</evidence>
<dbReference type="PANTHER" id="PTHR30213:SF0">
    <property type="entry name" value="UPF0761 MEMBRANE PROTEIN YIHY"/>
    <property type="match status" value="1"/>
</dbReference>